<dbReference type="Pfam" id="PF14474">
    <property type="entry name" value="RTC4"/>
    <property type="match status" value="1"/>
</dbReference>
<name>A0AAD7CBW6_9AGAR</name>
<evidence type="ECO:0000256" key="1">
    <source>
        <dbReference type="SAM" id="MobiDB-lite"/>
    </source>
</evidence>
<accession>A0AAD7CBW6</accession>
<feature type="region of interest" description="Disordered" evidence="1">
    <location>
        <begin position="365"/>
        <end position="385"/>
    </location>
</feature>
<gene>
    <name evidence="3" type="ORF">FB45DRAFT_999391</name>
</gene>
<dbReference type="InterPro" id="IPR028094">
    <property type="entry name" value="RTC4_C"/>
</dbReference>
<feature type="region of interest" description="Disordered" evidence="1">
    <location>
        <begin position="88"/>
        <end position="117"/>
    </location>
</feature>
<feature type="domain" description="Restriction of telomere capping protein 4 C-terminal" evidence="2">
    <location>
        <begin position="247"/>
        <end position="353"/>
    </location>
</feature>
<feature type="compositionally biased region" description="Low complexity" evidence="1">
    <location>
        <begin position="431"/>
        <end position="441"/>
    </location>
</feature>
<evidence type="ECO:0000259" key="2">
    <source>
        <dbReference type="Pfam" id="PF14474"/>
    </source>
</evidence>
<proteinExistence type="predicted"/>
<protein>
    <recommendedName>
        <fullName evidence="2">Restriction of telomere capping protein 4 C-terminal domain-containing protein</fullName>
    </recommendedName>
</protein>
<feature type="region of interest" description="Disordered" evidence="1">
    <location>
        <begin position="415"/>
        <end position="503"/>
    </location>
</feature>
<dbReference type="AlphaFoldDB" id="A0AAD7CBW6"/>
<evidence type="ECO:0000313" key="4">
    <source>
        <dbReference type="Proteomes" id="UP001221142"/>
    </source>
</evidence>
<keyword evidence="4" id="KW-1185">Reference proteome</keyword>
<feature type="region of interest" description="Disordered" evidence="1">
    <location>
        <begin position="1"/>
        <end position="38"/>
    </location>
</feature>
<sequence>MEDVVVDGEDGEAGEDGLELDTGDCDEMDGVEEMEDAPLDLDLEEIKENVESSKTPNAVKTNKTKAETPVKKVCAHIFFPFACSPLPQSKLKSKSSPRPPPPSPLRTRKLNDPEPLSLRPAKKLKPLVCPGKKCNDILPEVIPPALTALLAQKKHLDAKDTSLDAKICEVLKKHNALLAEATHYGWPQPVNFDKLSSRVESILPDLNPLRSDIPTLQTSPVWLKFLQKINYSVYDFSRNPSAYYPDADLGAGYYGPKGLYIMKKLMSEYFKEESENDDDEPHNSLYHTLSELTDLPQPWDQYDETSNLIPLSRFHDVVLVPHIVASLISEDLNIPLDEAVEMLGKSRKYGLVFHSTRPVKVDVIVPASSSQPPRHRKPQLTQSRGVKLIIPEAQTLSLDDFPAVWSAPVVLQATDDAPKPGAPKAPKPAKVKAAAPVSSSKTNSVAAPKRKRKTEPKEEVEAEEQPRRTKKAKPELIESKKKEQPKSPKKSSTAGRQTRSRGS</sequence>
<reference evidence="3" key="1">
    <citation type="submission" date="2023-03" db="EMBL/GenBank/DDBJ databases">
        <title>Massive genome expansion in bonnet fungi (Mycena s.s.) driven by repeated elements and novel gene families across ecological guilds.</title>
        <authorList>
            <consortium name="Lawrence Berkeley National Laboratory"/>
            <person name="Harder C.B."/>
            <person name="Miyauchi S."/>
            <person name="Viragh M."/>
            <person name="Kuo A."/>
            <person name="Thoen E."/>
            <person name="Andreopoulos B."/>
            <person name="Lu D."/>
            <person name="Skrede I."/>
            <person name="Drula E."/>
            <person name="Henrissat B."/>
            <person name="Morin E."/>
            <person name="Kohler A."/>
            <person name="Barry K."/>
            <person name="LaButti K."/>
            <person name="Morin E."/>
            <person name="Salamov A."/>
            <person name="Lipzen A."/>
            <person name="Mereny Z."/>
            <person name="Hegedus B."/>
            <person name="Baldrian P."/>
            <person name="Stursova M."/>
            <person name="Weitz H."/>
            <person name="Taylor A."/>
            <person name="Grigoriev I.V."/>
            <person name="Nagy L.G."/>
            <person name="Martin F."/>
            <person name="Kauserud H."/>
        </authorList>
    </citation>
    <scope>NUCLEOTIDE SEQUENCE</scope>
    <source>
        <strain evidence="3">9284</strain>
    </source>
</reference>
<feature type="compositionally biased region" description="Basic and acidic residues" evidence="1">
    <location>
        <begin position="455"/>
        <end position="486"/>
    </location>
</feature>
<organism evidence="3 4">
    <name type="scientific">Roridomyces roridus</name>
    <dbReference type="NCBI Taxonomy" id="1738132"/>
    <lineage>
        <taxon>Eukaryota</taxon>
        <taxon>Fungi</taxon>
        <taxon>Dikarya</taxon>
        <taxon>Basidiomycota</taxon>
        <taxon>Agaricomycotina</taxon>
        <taxon>Agaricomycetes</taxon>
        <taxon>Agaricomycetidae</taxon>
        <taxon>Agaricales</taxon>
        <taxon>Marasmiineae</taxon>
        <taxon>Mycenaceae</taxon>
        <taxon>Roridomyces</taxon>
    </lineage>
</organism>
<dbReference type="EMBL" id="JARKIF010000003">
    <property type="protein sequence ID" value="KAJ7644270.1"/>
    <property type="molecule type" value="Genomic_DNA"/>
</dbReference>
<comment type="caution">
    <text evidence="3">The sequence shown here is derived from an EMBL/GenBank/DDBJ whole genome shotgun (WGS) entry which is preliminary data.</text>
</comment>
<evidence type="ECO:0000313" key="3">
    <source>
        <dbReference type="EMBL" id="KAJ7644270.1"/>
    </source>
</evidence>
<dbReference type="Proteomes" id="UP001221142">
    <property type="component" value="Unassembled WGS sequence"/>
</dbReference>